<feature type="region of interest" description="Disordered" evidence="1">
    <location>
        <begin position="608"/>
        <end position="807"/>
    </location>
</feature>
<dbReference type="GO" id="GO:0003779">
    <property type="term" value="F:actin binding"/>
    <property type="evidence" value="ECO:0007669"/>
    <property type="project" value="TreeGrafter"/>
</dbReference>
<dbReference type="GO" id="GO:0030425">
    <property type="term" value="C:dendrite"/>
    <property type="evidence" value="ECO:0007669"/>
    <property type="project" value="TreeGrafter"/>
</dbReference>
<feature type="compositionally biased region" description="Basic and acidic residues" evidence="1">
    <location>
        <begin position="608"/>
        <end position="661"/>
    </location>
</feature>
<feature type="compositionally biased region" description="Basic and acidic residues" evidence="1">
    <location>
        <begin position="2154"/>
        <end position="2180"/>
    </location>
</feature>
<feature type="compositionally biased region" description="Basic and acidic residues" evidence="1">
    <location>
        <begin position="2538"/>
        <end position="2565"/>
    </location>
</feature>
<feature type="compositionally biased region" description="Polar residues" evidence="1">
    <location>
        <begin position="1020"/>
        <end position="1031"/>
    </location>
</feature>
<feature type="compositionally biased region" description="Basic and acidic residues" evidence="1">
    <location>
        <begin position="2833"/>
        <end position="2851"/>
    </location>
</feature>
<dbReference type="Pfam" id="PF23415">
    <property type="entry name" value="MAPB1_N"/>
    <property type="match status" value="1"/>
</dbReference>
<dbReference type="InterPro" id="IPR026074">
    <property type="entry name" value="MAP1"/>
</dbReference>
<feature type="region of interest" description="Disordered" evidence="1">
    <location>
        <begin position="2833"/>
        <end position="2883"/>
    </location>
</feature>
<feature type="compositionally biased region" description="Basic and acidic residues" evidence="1">
    <location>
        <begin position="2980"/>
        <end position="3002"/>
    </location>
</feature>
<organism evidence="4">
    <name type="scientific">Papilio xuthus</name>
    <name type="common">Asian swallowtail butterfly</name>
    <dbReference type="NCBI Taxonomy" id="66420"/>
    <lineage>
        <taxon>Eukaryota</taxon>
        <taxon>Metazoa</taxon>
        <taxon>Ecdysozoa</taxon>
        <taxon>Arthropoda</taxon>
        <taxon>Hexapoda</taxon>
        <taxon>Insecta</taxon>
        <taxon>Pterygota</taxon>
        <taxon>Neoptera</taxon>
        <taxon>Endopterygota</taxon>
        <taxon>Lepidoptera</taxon>
        <taxon>Glossata</taxon>
        <taxon>Ditrysia</taxon>
        <taxon>Papilionoidea</taxon>
        <taxon>Papilionidae</taxon>
        <taxon>Papilioninae</taxon>
        <taxon>Papilio</taxon>
    </lineage>
</organism>
<feature type="compositionally biased region" description="Basic and acidic residues" evidence="1">
    <location>
        <begin position="3256"/>
        <end position="3373"/>
    </location>
</feature>
<feature type="region of interest" description="Disordered" evidence="1">
    <location>
        <begin position="1168"/>
        <end position="1196"/>
    </location>
</feature>
<feature type="region of interest" description="Disordered" evidence="1">
    <location>
        <begin position="5393"/>
        <end position="5518"/>
    </location>
</feature>
<feature type="compositionally biased region" description="Basic and acidic residues" evidence="1">
    <location>
        <begin position="2354"/>
        <end position="2371"/>
    </location>
</feature>
<feature type="compositionally biased region" description="Basic and acidic residues" evidence="1">
    <location>
        <begin position="2634"/>
        <end position="2659"/>
    </location>
</feature>
<dbReference type="PANTHER" id="PTHR13843:SF12">
    <property type="entry name" value="ATPASE F1_V1_A1 COMPLEX ALPHA_BETA SUBUNIT NUCLEOTIDE-BINDING DOMAIN-CONTAINING PROTEIN"/>
    <property type="match status" value="1"/>
</dbReference>
<feature type="compositionally biased region" description="Basic and acidic residues" evidence="1">
    <location>
        <begin position="2131"/>
        <end position="2147"/>
    </location>
</feature>
<feature type="compositionally biased region" description="Basic and acidic residues" evidence="1">
    <location>
        <begin position="3073"/>
        <end position="3162"/>
    </location>
</feature>
<feature type="compositionally biased region" description="Basic and acidic residues" evidence="1">
    <location>
        <begin position="5339"/>
        <end position="5353"/>
    </location>
</feature>
<feature type="region of interest" description="Disordered" evidence="1">
    <location>
        <begin position="5190"/>
        <end position="5274"/>
    </location>
</feature>
<feature type="compositionally biased region" description="Polar residues" evidence="1">
    <location>
        <begin position="5258"/>
        <end position="5274"/>
    </location>
</feature>
<feature type="compositionally biased region" description="Basic and acidic residues" evidence="1">
    <location>
        <begin position="5408"/>
        <end position="5427"/>
    </location>
</feature>
<feature type="domain" description="Microtubule-associated protein 1B/S N-terminal" evidence="2">
    <location>
        <begin position="30"/>
        <end position="220"/>
    </location>
</feature>
<feature type="region of interest" description="Disordered" evidence="1">
    <location>
        <begin position="5304"/>
        <end position="5353"/>
    </location>
</feature>
<feature type="region of interest" description="Disordered" evidence="1">
    <location>
        <begin position="2287"/>
        <end position="2814"/>
    </location>
</feature>
<feature type="compositionally biased region" description="Basic and acidic residues" evidence="1">
    <location>
        <begin position="3387"/>
        <end position="3584"/>
    </location>
</feature>
<feature type="region of interest" description="Disordered" evidence="1">
    <location>
        <begin position="913"/>
        <end position="1105"/>
    </location>
</feature>
<dbReference type="GO" id="GO:0045202">
    <property type="term" value="C:synapse"/>
    <property type="evidence" value="ECO:0007669"/>
    <property type="project" value="TreeGrafter"/>
</dbReference>
<feature type="region of interest" description="Disordered" evidence="1">
    <location>
        <begin position="1368"/>
        <end position="1396"/>
    </location>
</feature>
<feature type="compositionally biased region" description="Basic and acidic residues" evidence="1">
    <location>
        <begin position="2730"/>
        <end position="2755"/>
    </location>
</feature>
<reference evidence="4" key="1">
    <citation type="submission" date="2025-08" db="UniProtKB">
        <authorList>
            <consortium name="RefSeq"/>
        </authorList>
    </citation>
    <scope>IDENTIFICATION</scope>
</reference>
<feature type="compositionally biased region" description="Basic and acidic residues" evidence="1">
    <location>
        <begin position="2698"/>
        <end position="2723"/>
    </location>
</feature>
<dbReference type="GO" id="GO:0031114">
    <property type="term" value="P:regulation of microtubule depolymerization"/>
    <property type="evidence" value="ECO:0007669"/>
    <property type="project" value="TreeGrafter"/>
</dbReference>
<dbReference type="GO" id="GO:0000226">
    <property type="term" value="P:microtubule cytoskeleton organization"/>
    <property type="evidence" value="ECO:0007669"/>
    <property type="project" value="InterPro"/>
</dbReference>
<feature type="domain" description="Microtubule-associated protein 1A/B/S-like MBL-like" evidence="3">
    <location>
        <begin position="228"/>
        <end position="492"/>
    </location>
</feature>
<dbReference type="InterPro" id="IPR057480">
    <property type="entry name" value="MAP1A/B/S-like_MBL"/>
</dbReference>
<feature type="compositionally biased region" description="Basic and acidic residues" evidence="1">
    <location>
        <begin position="2666"/>
        <end position="2691"/>
    </location>
</feature>
<feature type="compositionally biased region" description="Low complexity" evidence="1">
    <location>
        <begin position="5396"/>
        <end position="5407"/>
    </location>
</feature>
<feature type="compositionally biased region" description="Basic and acidic residues" evidence="1">
    <location>
        <begin position="2378"/>
        <end position="2435"/>
    </location>
</feature>
<feature type="compositionally biased region" description="Basic and acidic residues" evidence="1">
    <location>
        <begin position="924"/>
        <end position="993"/>
    </location>
</feature>
<feature type="compositionally biased region" description="Basic and acidic residues" evidence="1">
    <location>
        <begin position="2858"/>
        <end position="2883"/>
    </location>
</feature>
<dbReference type="KEGG" id="pxu:106122352"/>
<feature type="region of interest" description="Disordered" evidence="1">
    <location>
        <begin position="1326"/>
        <end position="1356"/>
    </location>
</feature>
<dbReference type="GO" id="GO:0005875">
    <property type="term" value="C:microtubule associated complex"/>
    <property type="evidence" value="ECO:0007669"/>
    <property type="project" value="TreeGrafter"/>
</dbReference>
<evidence type="ECO:0000259" key="3">
    <source>
        <dbReference type="Pfam" id="PF25281"/>
    </source>
</evidence>
<evidence type="ECO:0000313" key="4">
    <source>
        <dbReference type="RefSeq" id="XP_013173746.1"/>
    </source>
</evidence>
<dbReference type="GO" id="GO:0016358">
    <property type="term" value="P:dendrite development"/>
    <property type="evidence" value="ECO:0007669"/>
    <property type="project" value="TreeGrafter"/>
</dbReference>
<feature type="compositionally biased region" description="Basic and acidic residues" evidence="1">
    <location>
        <begin position="5494"/>
        <end position="5506"/>
    </location>
</feature>
<feature type="compositionally biased region" description="Basic and acidic residues" evidence="1">
    <location>
        <begin position="2442"/>
        <end position="2468"/>
    </location>
</feature>
<evidence type="ECO:0000259" key="2">
    <source>
        <dbReference type="Pfam" id="PF23415"/>
    </source>
</evidence>
<dbReference type="GO" id="GO:0043025">
    <property type="term" value="C:neuronal cell body"/>
    <property type="evidence" value="ECO:0007669"/>
    <property type="project" value="TreeGrafter"/>
</dbReference>
<feature type="compositionally biased region" description="Basic and acidic residues" evidence="1">
    <location>
        <begin position="2287"/>
        <end position="2307"/>
    </location>
</feature>
<feature type="compositionally biased region" description="Basic and acidic residues" evidence="1">
    <location>
        <begin position="2479"/>
        <end position="2499"/>
    </location>
</feature>
<feature type="compositionally biased region" description="Basic and acidic residues" evidence="1">
    <location>
        <begin position="2575"/>
        <end position="2627"/>
    </location>
</feature>
<feature type="region of interest" description="Disordered" evidence="1">
    <location>
        <begin position="3387"/>
        <end position="3615"/>
    </location>
</feature>
<sequence length="5631" mass="633089">MDHDEDRSLSLGTEVSASAPPPSPLTGCYLLAVIGEPHTHEHKEIILQRLVKGLLSWDSGEHQVDLEKELATLAEQAPEGEEARYGERLIQYASENLVTEILIHPQMNTLMQCMRNLLSSFTRHRHLVHAGYTFAGNGSWIMQDGTFSLADFTDAYQENEVQRVIRAYENSISITIHCAAAGDWAKLPQMPFVKHCKITVNPTDILDSGSKAIKDFTTYLEPYIVPASLEQLLVSSDVVGNIRFSHPTLYVFPGGQGDAALFGINGFNMLVDGGFSRKACWWDFARHLDRLDAVLLTRLNNCSAAGMAAVLRRKATANVYPQIGHFFCNLEERRAVTSPDGDKDTDPLLVSLLQEGSDMMADLRHINLKPQHCYRSPEPINLYHKVGHGTLDMYVLNPSKDSKHVREFLKRWHSSEQKLFEGASVSGQFNFPIPNLVSICALLVWRPANPDDTITRIMFPGSTPQHKIFEGLEKLKHLEILQHPTCTGRQLATAAAPAPAPVAAPTAPTVVSAIKTKQVKSKERSIITETKPKDEKIHETEQTKIKTIKDGIDSKNLIDNKLLNELVDGEDKKIESVLQEAIAARMDSKLDDKFAQYESTVVDGLPKKRDTKKKEKPIDKKAKRTDDNKESITKTAELKKVETEAKIKPDSKKKSELKAKPETPSTVIKGKISHRTTQKKVTSAISDKRTALDDKKSPPTTPKKSIESKSITNIISKEKMKGKSRRQSPITTPAKSVKEASNRRVVESKYKQSSPKRDIPQKPSDKKEMKPKREPISRRPRPLGSPIKGLKSMKSPTKAVKATKSDTAKLKGLQRVNYEDILKDAKKSDEDTSKSLDDIKQQELDEREEQEIVREIEAVFNRDSEAEEKIEYVGRSDIEKITCLIDDTKTDVPPDTEFEEEYLIIEKEEVDQYTEDSIVEQELSPEKDADLIKHIKDKEESEKKKEDLTGQDKITSKIETEKITKEEVKHDSKEHSESLEEKQDISSEKKTTDSKSGLLKAKDSLDLNIVQESQPDEKISTTVESGATTAPTLPEDERITLDEIKEDQHVEEKHIREETKEIHVPRPFIDSKPPVSERIPIKEPQPGPLRDVVKTPDEVADLPLHEEVDYRTYEEKKTPIEENVFKQKTDVDIQKDLKVPKDLPIKDALSRTIQDDVVIKTIERPSHPEVVTVTPGSAPESPMYHDQTKVPMIPGKDLEPVKEYDDNEYMYGQYTEQLRETHITTLDSPIKDEIITIDDTQTVPEKIPSIPEDVEKEIEEEHKLETLEKPSLSPKDVERIVADVAQVLKSDKSLDELIAEKSPIFRKSPEGFKKFDDVHSKEISPMRSLTSEEVSDVSDKTVLSDEKKMKRDSKLDTEEISTLMESEVRKPQLKQQKLENGEVQKHLSDITDEKQEKRLSITLDSAKTLEKLEEKIADLKKKEESTQKELQSKEGIVERKESQVVTTIDSHLMSEDKKSEFLLKEVFEEELSSEKVTDFDKKSEDRDITEQDKKVLLTPTSLEIPSETEERVSSETSLELKEKPKIFDSRDDQKMDVSEEILSLSNIVSDKLDEKQVGLEKDSIVQEYYDKVIPFDGGTTFDDLDDIKNYTEKLHMVTQKSVMTEKKMLGLVEDMEHDYNVRSYKEISQPIKTDNESLKIVLKDLITYGEPECIETVKDCVITTKHVTVQRNIVTKIIKTKYSNKNGLLVKLKTLKTTVTKDQQPDGSYKTNVETDIYISDIISVTDKVERTPINELCESIIDDVISSITHTDGASRIINEKEAENLRKELVQISEPEEYEISGIKTITKNNITIYRTIMTKITKTMYYHEKVATFKVMITTSTTVIDKTPEGSTSSKHEQSIAIADINKELEELKGILIQNNENRKYESFLPIDEPQVSETKEMTFVTKNTITIRQKIITTTVKQAFMHMSQKVFKWTITEVKTDEYPNGSAVTKRRQHISYLQTSTEERKIQTSISPQTKKLKEPTKTEVYEKKESPVDKMNKLEPPVSTATDQKQSINELIKNKIASNLDIATTVGKPILSAVDEVPAVDKLEKYQTTSPVDKIEKVEIPVLTAVDKKPTVGKLEKDKTPSPVDKMDKAEIPVPTVVDEKPTVDKLEKDKTPSPVDKMDRVEIPDLTAVGEKPTVGNLEKDKTPSPVDKMDKAELPVPTVVDEKPPVDKLEKEKTPSPVDKMDKVEKPIQTAIDEIPTVDILEKDKTPSPVDKMDRVEISGLTAVDKKPTDDKLEKEKTPSPVDKMDKAEIPVPTAVDEIRTVDKLEEDKTPSPVDKMDRVEILDLTAVDEKPTVSKLEEDKTPSPVDKMDKAEIPVTTVVDEKPTVDKLEKDKTPSPADKMDKVEKPIQTAVDEIPTVDILEKDKTPSPVDKIDRVEIPGLTAVDKKPTDDKLEKEKTPSPVDKMDKVEKPDLTAVDEKPTVGKLEKDKTPSPVDKMDKTEIPVPTVVDEKPTVDKLEKDKTPSPVDKMDKVEKPIQTAVDEIPTVDKLEKDKTPSPVDKMDKAEIPVPTAVDEIPTVDKLEEDKTPSPVDKMDKAEIPVATVVDEKPAVDKLEKEKTPSPDDKMDKDEKPVLTAVDEQPTVDKLEKDKTPSPIGKMDKDEKPVLTAVDEKPPVDKLEKEKTPSPSDKMDKAEIPVPTVVDEKPSIEKLEKEQTPSPDDKTDKPEIPVPTVVDEKPSVDKLEKEKTPSPDDKMDKAEIPILTAVDEKPPVDKLEKEKTPSPDDKMDKADIPILTSVDEKPTVDKLEKEKAPSPVDKMDKAEIPVATVVDEKPDVDKLEKEKTPSPDDKMDKDEKPVLTAVDEKPTDDKLEKDKTLRPVDKMDKVEKPVLTKFDEKPTVDKLEKEKTPSPVEKMDKAEIPILTAVDEKPPVDKLEKEKTPSPDGKMDKVEKLIVTAVDEKPTVDKLEKEKTPSPVDKMDKVEISIVDKLEIEKTPSPVDKMVKVEKPVLTAVDEKPTVDILEKDKTPRPVDTMDKVEKQVFTAVDEKPTVYKLDKEKTPSPDDKMDKPEITILTAVDEKPPVDKLEKEKTPSPDDKMDKDEKPVQTAGDEKPTVDKLEKEKTPSPVDKMDKAEIPILTAVDEKPPVDKLEKEKTPRPDDKMDKDEKPVQTAVDEKPTVEKLEKEKTPSPVDKTDKAEKPVQIAVDEKPPVGKLEKEKTPSPDDKMDKAEIPILTAVDEKPAVDKLEKEKTPSPVEKMDKDEKPVLTAIDEKPTVDKLEKEKTPIPDDKMDKAEKPIVDKLKKEQTPSPDDKTDKPEIPVPTVVDEKPSVDKLEKEKTPSPDDKMDKAEIPTVDKLEKDKTPSPVDKMDKAEIPTVDKLEKAKTPSPGDKMDKAEITAVDKLEKEKTPSPVDKLDKVEIPTVDKPEKEKTPSPGDKMDKVEIPLLTAVDEKSIVDKLDKEKTPSPVDKMDKAEIPTVDKLEKAKTPRAGDKMDKAEIPAVDKLEKEKTPSPVDKLDKVEIPTVDKLEKEKTPSPVDKLDKVEIPAVDKLEEVKTPSPVDKMDKVEIPHLTAVDEKSTVDKLDKEKTPSPVDKMDKVEIHDQDEVDEKPIIDKLEKEKTPSPVDKLDKVEIPTVDKLERDKTPSPDDRMDKAELPVLTEVEEKPTVDKIEKEKTPSPVDEMDKVERQVQEEVYEKPIIDKLEKDKSLSPVDKMDKLEKAIPTFVDDTLAIDKTPSPADTLKSVKEVEVSEQILTFRTKGEEINVPSEKSHQIVETKDNLLTHKEQTEKVTEERKTLPTEAVEKLEKTVDNALMTTKDITSTTVYLNGHFQSPKLDSKDETEDTFMLEKSLDSLSPELETSPTKDEISRKDHVIKSTFAKQIKESEEMITKERSFYSDYDIGFQSMKDSDDKLSSLSTIDSGIIDKDSFTHTLKHGVSSEDISKEVSIEEKYSFESSEKSEKRQVLDRSLKTTSGYKVITSEFSSYSDSYQSTSSQHTSFVDSTKEGPLSDVKIPISQLEHEQLNIDSKEHGIDTFEQMKDKSIDERSKQPADSHLVKTIQAAFQDEGIQQGIKTEEIEYVSSKVDRVSTPPTVPVSPLPKIPLQDLKLTDGVQSEVKYDKLQGSEETITKIVHVGEDVLTQKISTSTEKVPKPFKSDKEDEDTLSLMQTMGKIKTETDTVTKIIKDGENVVTQTITTVTTKEIISREDGTPQNVKTTIETTTLSKSSDGSMTTTTDTQTLLSECSSSLRSTSQMDLYDQEKKLDKELEHSDEKSESVYSYQTQESYSEKGWSEKDKSHFIKEDDEADSSIEAVVIDTDVSKKIIKENNLDIIENITTTTKKETIRIDDDRKLIKTTVETITTKEYPDGYKDVQKNVEVKTEEVTVESSRNIDKLLSDFSLLEEPEEDISTNTETVTCDGIVIKRTITKSTLKSTYVDNQSIPRKLKTVKTVTTTDEYPDGSTQTKVDSSTSLEDIEMEHVEETLDLSEYTIEEDTNVDVQREEKEVILNGQNVLQTITTVTSKKVLSTPDKAKKKMKTIIETTTESMLPEGITEVTKDVNIHVSDYNNEPLDDISGGYVQFGEPLVDTKTEKQTITDSGITINRTITVITTTRNYKNISKRITRTNKTVKTITEDEYPDGSVISKTSEMVSIIDQNLDVDGSNLGEYDNFQKNVDEILKSHIPPGEPEETETVEKEDITENGVKIKRTIRTKIIKNSFSDVQGIIFRQRIIKVVTTSDEFPDGSSRTSVDVTSSVSEIDSNGEMQTDAPVEETKKNITIENRKNVIIKDGVQINQVITTTTTKELITTEDLKEKIKTTVETVTESTSPNGAVEVIKDVKVSITDYEEDTLEETLKEFIEIGKPVITQSSDLQDIDENGITISRKTTITTTKQEYERTSTRTRKVKIIVETVIEDEYPDGTVVTKRSEKTSITDVLPTMTTESLEEEDAPEYQIDDTEIVVDTNDEWDIKKETILQGSITVKRTITTQTKRETLASDDQNIKRVRTTVETTTVDEYPDGTVETTKDVKITISEYQKTTDSDLQAALRGLTSTGKIKTSVDKQSNQILTENNESITQNITTYTTKEEFKNNETSEIAVKTVTETVTENVHKDGTIETTKDVRTQITYLPPGTTLDDWSPEDLEKISCTQKTSLEDKPKIDDLNLENKHGINTVEKPKKQRSPVGEITTDTETFTKVIKEGDNEITQTITVVTTKEVITPEKIKITVETTTVSKGNDGVVKTTKSTKTTISEIKEEYEEIIDTGESEKSFSKLSSKTGEMRSSSAASDDLDHPGISTPPSDISSRGSRAATHVWGTESSGMYYSDDDGQMSPSSTKSQIAHSPRSNVSFELDPKLQLSETCQDLPEDKSEFESMTYRESSPSVHLSHIGDTDSCTSSTHSEVKSEVQVTDKIGKTSEKKVDDKKQSFKSDITFLKEADEHFEKAIEEHKKVSGSDVISSITAKYELGQQSQSSMSQQLSTKEESKITLKDLKTESKKSSETTSFSTSRQESKSKTQSQSVEKDPIESWGKPLGLPSPIQPPTSQGDGKSTPKKQGPSSNVQIKNKLNQEKSKDMKNRASESPSKKKSPSPVYMELTYVPHHGNSYYSAVEFFKRVRARYYVFSGTEPSKDIYNALLDAKKTWEDKDLEVTIIPTYDTDVLGYWVTENEEALERYKIDLSPSASRCTINLQDHETSCAAYRLEF</sequence>
<feature type="compositionally biased region" description="Basic and acidic residues" evidence="1">
    <location>
        <begin position="1035"/>
        <end position="1064"/>
    </location>
</feature>
<dbReference type="InterPro" id="IPR056617">
    <property type="entry name" value="MAP1B/S_N"/>
</dbReference>
<proteinExistence type="predicted"/>
<feature type="compositionally biased region" description="Basic and acidic residues" evidence="1">
    <location>
        <begin position="2194"/>
        <end position="2211"/>
    </location>
</feature>
<dbReference type="GO" id="GO:0007409">
    <property type="term" value="P:axonogenesis"/>
    <property type="evidence" value="ECO:0007669"/>
    <property type="project" value="TreeGrafter"/>
</dbReference>
<feature type="region of interest" description="Disordered" evidence="1">
    <location>
        <begin position="3694"/>
        <end position="3726"/>
    </location>
</feature>
<feature type="compositionally biased region" description="Basic and acidic residues" evidence="1">
    <location>
        <begin position="2314"/>
        <end position="2340"/>
    </location>
</feature>
<gene>
    <name evidence="4" type="primary">LOC106122352</name>
</gene>
<feature type="compositionally biased region" description="Basic and acidic residues" evidence="1">
    <location>
        <begin position="2218"/>
        <end position="2243"/>
    </location>
</feature>
<feature type="region of interest" description="Disordered" evidence="1">
    <location>
        <begin position="2980"/>
        <end position="3375"/>
    </location>
</feature>
<feature type="compositionally biased region" description="Basic and acidic residues" evidence="1">
    <location>
        <begin position="3591"/>
        <end position="3615"/>
    </location>
</feature>
<feature type="region of interest" description="Disordered" evidence="1">
    <location>
        <begin position="824"/>
        <end position="848"/>
    </location>
</feature>
<feature type="region of interest" description="Disordered" evidence="1">
    <location>
        <begin position="4670"/>
        <end position="4704"/>
    </location>
</feature>
<dbReference type="RefSeq" id="XP_013173746.1">
    <property type="nucleotide sequence ID" value="XM_013318292.1"/>
</dbReference>
<feature type="compositionally biased region" description="Basic and acidic residues" evidence="1">
    <location>
        <begin position="2762"/>
        <end position="2814"/>
    </location>
</feature>
<feature type="compositionally biased region" description="Polar residues" evidence="1">
    <location>
        <begin position="5225"/>
        <end position="5234"/>
    </location>
</feature>
<dbReference type="Pfam" id="PF25281">
    <property type="entry name" value="MBL_MAP1B"/>
    <property type="match status" value="1"/>
</dbReference>
<name>A0AAJ6ZJG7_PAPXU</name>
<feature type="compositionally biased region" description="Basic and acidic residues" evidence="1">
    <location>
        <begin position="2511"/>
        <end position="2531"/>
    </location>
</feature>
<accession>A0AAJ6ZJG7</accession>
<evidence type="ECO:0000256" key="1">
    <source>
        <dbReference type="SAM" id="MobiDB-lite"/>
    </source>
</evidence>
<protein>
    <submittedName>
        <fullName evidence="4">Microtubule-associated protein futsch-like</fullName>
    </submittedName>
</protein>
<dbReference type="GO" id="GO:0005874">
    <property type="term" value="C:microtubule"/>
    <property type="evidence" value="ECO:0007669"/>
    <property type="project" value="InterPro"/>
</dbReference>
<feature type="region of interest" description="Disordered" evidence="1">
    <location>
        <begin position="1420"/>
        <end position="1441"/>
    </location>
</feature>
<feature type="compositionally biased region" description="Low complexity" evidence="1">
    <location>
        <begin position="4673"/>
        <end position="4690"/>
    </location>
</feature>
<feature type="compositionally biased region" description="Basic and acidic residues" evidence="1">
    <location>
        <begin position="2251"/>
        <end position="2272"/>
    </location>
</feature>
<feature type="region of interest" description="Disordered" evidence="1">
    <location>
        <begin position="1"/>
        <end position="21"/>
    </location>
</feature>
<dbReference type="PANTHER" id="PTHR13843">
    <property type="entry name" value="MICROTUBULE-ASSOCIATED PROTEIN"/>
    <property type="match status" value="1"/>
</dbReference>
<feature type="compositionally biased region" description="Basic and acidic residues" evidence="1">
    <location>
        <begin position="3169"/>
        <end position="3249"/>
    </location>
</feature>
<feature type="compositionally biased region" description="Basic and acidic residues" evidence="1">
    <location>
        <begin position="736"/>
        <end position="777"/>
    </location>
</feature>
<feature type="compositionally biased region" description="Basic and acidic residues" evidence="1">
    <location>
        <begin position="3009"/>
        <end position="3066"/>
    </location>
</feature>
<feature type="compositionally biased region" description="Polar residues" evidence="1">
    <location>
        <begin position="5483"/>
        <end position="5493"/>
    </location>
</feature>
<feature type="compositionally biased region" description="Basic and acidic residues" evidence="1">
    <location>
        <begin position="1337"/>
        <end position="1356"/>
    </location>
</feature>
<dbReference type="GO" id="GO:0005829">
    <property type="term" value="C:cytosol"/>
    <property type="evidence" value="ECO:0007669"/>
    <property type="project" value="TreeGrafter"/>
</dbReference>
<dbReference type="Proteomes" id="UP000694872">
    <property type="component" value="Unplaced"/>
</dbReference>
<feature type="compositionally biased region" description="Basic and acidic residues" evidence="1">
    <location>
        <begin position="1091"/>
        <end position="1105"/>
    </location>
</feature>
<feature type="region of interest" description="Disordered" evidence="1">
    <location>
        <begin position="2120"/>
        <end position="2272"/>
    </location>
</feature>
<dbReference type="GeneID" id="106122352"/>
<dbReference type="GO" id="GO:0008017">
    <property type="term" value="F:microtubule binding"/>
    <property type="evidence" value="ECO:0007669"/>
    <property type="project" value="InterPro"/>
</dbReference>
<feature type="compositionally biased region" description="Basic and acidic residues" evidence="1">
    <location>
        <begin position="686"/>
        <end position="697"/>
    </location>
</feature>